<dbReference type="PANTHER" id="PTHR34857:SF2">
    <property type="entry name" value="SLL0384 PROTEIN"/>
    <property type="match status" value="1"/>
</dbReference>
<accession>W6SD56</accession>
<evidence type="ECO:0000313" key="8">
    <source>
        <dbReference type="Proteomes" id="UP000019426"/>
    </source>
</evidence>
<dbReference type="PANTHER" id="PTHR34857">
    <property type="entry name" value="SLL0384 PROTEIN"/>
    <property type="match status" value="1"/>
</dbReference>
<dbReference type="eggNOG" id="COG0619">
    <property type="taxonomic scope" value="Bacteria"/>
</dbReference>
<proteinExistence type="predicted"/>
<evidence type="ECO:0000256" key="1">
    <source>
        <dbReference type="ARBA" id="ARBA00004141"/>
    </source>
</evidence>
<dbReference type="InterPro" id="IPR003339">
    <property type="entry name" value="ABC/ECF_trnsptr_transmembrane"/>
</dbReference>
<gene>
    <name evidence="7" type="ORF">CM240_0398</name>
</gene>
<dbReference type="PATRIC" id="fig|1216932.3.peg.381"/>
<evidence type="ECO:0000256" key="2">
    <source>
        <dbReference type="ARBA" id="ARBA00022475"/>
    </source>
</evidence>
<feature type="transmembrane region" description="Helical" evidence="6">
    <location>
        <begin position="104"/>
        <end position="132"/>
    </location>
</feature>
<dbReference type="InterPro" id="IPR051611">
    <property type="entry name" value="ECF_transporter_component"/>
</dbReference>
<evidence type="ECO:0000256" key="5">
    <source>
        <dbReference type="ARBA" id="ARBA00023136"/>
    </source>
</evidence>
<evidence type="ECO:0000256" key="4">
    <source>
        <dbReference type="ARBA" id="ARBA00022989"/>
    </source>
</evidence>
<organism evidence="7 8">
    <name type="scientific">Clostridium bornimense</name>
    <dbReference type="NCBI Taxonomy" id="1216932"/>
    <lineage>
        <taxon>Bacteria</taxon>
        <taxon>Bacillati</taxon>
        <taxon>Bacillota</taxon>
        <taxon>Clostridia</taxon>
        <taxon>Eubacteriales</taxon>
        <taxon>Clostridiaceae</taxon>
        <taxon>Clostridium</taxon>
    </lineage>
</organism>
<feature type="transmembrane region" description="Helical" evidence="6">
    <location>
        <begin position="79"/>
        <end position="98"/>
    </location>
</feature>
<evidence type="ECO:0000256" key="6">
    <source>
        <dbReference type="SAM" id="Phobius"/>
    </source>
</evidence>
<reference evidence="7 8" key="1">
    <citation type="submission" date="2013-11" db="EMBL/GenBank/DDBJ databases">
        <title>Complete genome sequence of Clostridum sp. M2/40.</title>
        <authorList>
            <person name="Wibberg D."/>
            <person name="Puehler A."/>
            <person name="Schlueter A."/>
        </authorList>
    </citation>
    <scope>NUCLEOTIDE SEQUENCE [LARGE SCALE GENOMIC DNA]</scope>
    <source>
        <strain evidence="8">M2/40</strain>
    </source>
</reference>
<dbReference type="OrthoDB" id="8585740at2"/>
<feature type="transmembrane region" description="Helical" evidence="6">
    <location>
        <begin position="50"/>
        <end position="67"/>
    </location>
</feature>
<dbReference type="Proteomes" id="UP000019426">
    <property type="component" value="Chromosome M2/40_rep1"/>
</dbReference>
<name>W6SD56_9CLOT</name>
<keyword evidence="4 6" id="KW-1133">Transmembrane helix</keyword>
<evidence type="ECO:0000256" key="3">
    <source>
        <dbReference type="ARBA" id="ARBA00022692"/>
    </source>
</evidence>
<protein>
    <submittedName>
        <fullName evidence="7">Cobalt ABC transporter permease CbiQ</fullName>
    </submittedName>
</protein>
<dbReference type="RefSeq" id="WP_051483635.1">
    <property type="nucleotide sequence ID" value="NZ_HG917868.1"/>
</dbReference>
<feature type="transmembrane region" description="Helical" evidence="6">
    <location>
        <begin position="144"/>
        <end position="160"/>
    </location>
</feature>
<sequence length="242" mass="27807">MGDISKAIYNIRKIDDLGRKNSKIHKINPVIKIIVTLVYVIKVISMKEFLLVNTITILAYPIFIFILGKIPIRVILRKLIFVLPIVLGIISINLIIDFSNEEIIFSLLLLFKCIFSLIGTLQLLATTTIIDLAMAMRKLRIPKVLVSILLMIYRYIIVIMEEGCRIKSAYQLRTANRKSMTISDWGMIMGQLLLRTIDRSEQVYSAMIMRGFQGEYYSGKVHKVKNIDLIYGFIIVAIFILF</sequence>
<keyword evidence="3 6" id="KW-0812">Transmembrane</keyword>
<dbReference type="Pfam" id="PF02361">
    <property type="entry name" value="CbiQ"/>
    <property type="match status" value="1"/>
</dbReference>
<dbReference type="HOGENOM" id="CLU_056469_1_2_9"/>
<evidence type="ECO:0000313" key="7">
    <source>
        <dbReference type="EMBL" id="CDM67565.1"/>
    </source>
</evidence>
<keyword evidence="5 6" id="KW-0472">Membrane</keyword>
<dbReference type="EMBL" id="HG917868">
    <property type="protein sequence ID" value="CDM67565.1"/>
    <property type="molecule type" value="Genomic_DNA"/>
</dbReference>
<dbReference type="STRING" id="1216932.CM240_0398"/>
<keyword evidence="8" id="KW-1185">Reference proteome</keyword>
<dbReference type="KEGG" id="clt:CM240_0398"/>
<comment type="subcellular location">
    <subcellularLocation>
        <location evidence="1">Membrane</location>
        <topology evidence="1">Multi-pass membrane protein</topology>
    </subcellularLocation>
</comment>
<dbReference type="GO" id="GO:0005886">
    <property type="term" value="C:plasma membrane"/>
    <property type="evidence" value="ECO:0007669"/>
    <property type="project" value="UniProtKB-ARBA"/>
</dbReference>
<dbReference type="CDD" id="cd16914">
    <property type="entry name" value="EcfT"/>
    <property type="match status" value="1"/>
</dbReference>
<keyword evidence="2" id="KW-1003">Cell membrane</keyword>
<dbReference type="AlphaFoldDB" id="W6SD56"/>